<proteinExistence type="predicted"/>
<dbReference type="PROSITE" id="PS51186">
    <property type="entry name" value="GNAT"/>
    <property type="match status" value="1"/>
</dbReference>
<reference evidence="2 3" key="1">
    <citation type="submission" date="2020-12" db="EMBL/GenBank/DDBJ databases">
        <title>Microbacterium sp. HY060.</title>
        <authorList>
            <person name="Zhou J."/>
        </authorList>
    </citation>
    <scope>NUCLEOTIDE SEQUENCE [LARGE SCALE GENOMIC DNA]</scope>
    <source>
        <strain evidence="2 3">HY60</strain>
    </source>
</reference>
<protein>
    <submittedName>
        <fullName evidence="2">GNAT family N-acetyltransferase</fullName>
    </submittedName>
</protein>
<evidence type="ECO:0000313" key="3">
    <source>
        <dbReference type="Proteomes" id="UP000662814"/>
    </source>
</evidence>
<feature type="domain" description="N-acetyltransferase" evidence="1">
    <location>
        <begin position="5"/>
        <end position="139"/>
    </location>
</feature>
<sequence length="139" mass="15857">MSKCVNVRPATRADGATLTELDRHVRRDVLVRLIDAEQILVADEANTVRGWLRWNLFWDEIPFMNMLFVVETHRDCGVGSALVAAWESTLKKHGYVGAMTSTQVDERAQVFYRNRGYVDCGVLLQPGEPSEIFMRKDLD</sequence>
<gene>
    <name evidence="2" type="ORF">HCR76_05870</name>
</gene>
<dbReference type="SUPFAM" id="SSF55729">
    <property type="entry name" value="Acyl-CoA N-acyltransferases (Nat)"/>
    <property type="match status" value="1"/>
</dbReference>
<dbReference type="Gene3D" id="3.40.630.30">
    <property type="match status" value="1"/>
</dbReference>
<accession>A0ABX6YLI5</accession>
<dbReference type="RefSeq" id="WP_166989099.1">
    <property type="nucleotide sequence ID" value="NZ_CP061169.1"/>
</dbReference>
<dbReference type="EMBL" id="CP061169">
    <property type="protein sequence ID" value="QPZ39582.1"/>
    <property type="molecule type" value="Genomic_DNA"/>
</dbReference>
<keyword evidence="3" id="KW-1185">Reference proteome</keyword>
<dbReference type="CDD" id="cd04301">
    <property type="entry name" value="NAT_SF"/>
    <property type="match status" value="1"/>
</dbReference>
<name>A0ABX6YLI5_9MICO</name>
<dbReference type="InterPro" id="IPR000182">
    <property type="entry name" value="GNAT_dom"/>
</dbReference>
<organism evidence="2 3">
    <name type="scientific">Paramicrobacterium chengjingii</name>
    <dbReference type="NCBI Taxonomy" id="2769067"/>
    <lineage>
        <taxon>Bacteria</taxon>
        <taxon>Bacillati</taxon>
        <taxon>Actinomycetota</taxon>
        <taxon>Actinomycetes</taxon>
        <taxon>Micrococcales</taxon>
        <taxon>Microbacteriaceae</taxon>
        <taxon>Paramicrobacterium</taxon>
    </lineage>
</organism>
<dbReference type="Pfam" id="PF13508">
    <property type="entry name" value="Acetyltransf_7"/>
    <property type="match status" value="1"/>
</dbReference>
<evidence type="ECO:0000313" key="2">
    <source>
        <dbReference type="EMBL" id="QPZ39582.1"/>
    </source>
</evidence>
<evidence type="ECO:0000259" key="1">
    <source>
        <dbReference type="PROSITE" id="PS51186"/>
    </source>
</evidence>
<dbReference type="Proteomes" id="UP000662814">
    <property type="component" value="Chromosome"/>
</dbReference>
<dbReference type="InterPro" id="IPR016181">
    <property type="entry name" value="Acyl_CoA_acyltransferase"/>
</dbReference>